<dbReference type="InterPro" id="IPR051368">
    <property type="entry name" value="SerProtInhib-TIL_Domain"/>
</dbReference>
<dbReference type="PANTHER" id="PTHR23259">
    <property type="entry name" value="RIDDLE"/>
    <property type="match status" value="1"/>
</dbReference>
<dbReference type="AlphaFoldDB" id="A0A9J6EUM1"/>
<dbReference type="Pfam" id="PF01826">
    <property type="entry name" value="TIL"/>
    <property type="match status" value="1"/>
</dbReference>
<keyword evidence="2" id="KW-1015">Disulfide bond</keyword>
<name>A0A9J6EUM1_RHIMP</name>
<protein>
    <recommendedName>
        <fullName evidence="3">TIL domain-containing protein</fullName>
    </recommendedName>
</protein>
<keyword evidence="1" id="KW-0646">Protease inhibitor</keyword>
<sequence>MCPDGDSGVPVLKFPPEAADCGSNEMWKQCVSSSCAETTCTKRFVGPSCTYDCIYGCYCADGFHRNAEGNCVSSDQCPPEEQNLGNKRGVVVWLRLIVRTGLQRRLAWHEGAINSSHIALFKAGCGNK</sequence>
<dbReference type="EMBL" id="JABSTU010000002">
    <property type="protein sequence ID" value="KAH8037887.1"/>
    <property type="molecule type" value="Genomic_DNA"/>
</dbReference>
<dbReference type="GO" id="GO:0030414">
    <property type="term" value="F:peptidase inhibitor activity"/>
    <property type="evidence" value="ECO:0007669"/>
    <property type="project" value="UniProtKB-KW"/>
</dbReference>
<evidence type="ECO:0000313" key="5">
    <source>
        <dbReference type="Proteomes" id="UP000821866"/>
    </source>
</evidence>
<reference evidence="4" key="1">
    <citation type="journal article" date="2020" name="Cell">
        <title>Large-Scale Comparative Analyses of Tick Genomes Elucidate Their Genetic Diversity and Vector Capacities.</title>
        <authorList>
            <consortium name="Tick Genome and Microbiome Consortium (TIGMIC)"/>
            <person name="Jia N."/>
            <person name="Wang J."/>
            <person name="Shi W."/>
            <person name="Du L."/>
            <person name="Sun Y."/>
            <person name="Zhan W."/>
            <person name="Jiang J.F."/>
            <person name="Wang Q."/>
            <person name="Zhang B."/>
            <person name="Ji P."/>
            <person name="Bell-Sakyi L."/>
            <person name="Cui X.M."/>
            <person name="Yuan T.T."/>
            <person name="Jiang B.G."/>
            <person name="Yang W.F."/>
            <person name="Lam T.T."/>
            <person name="Chang Q.C."/>
            <person name="Ding S.J."/>
            <person name="Wang X.J."/>
            <person name="Zhu J.G."/>
            <person name="Ruan X.D."/>
            <person name="Zhao L."/>
            <person name="Wei J.T."/>
            <person name="Ye R.Z."/>
            <person name="Que T.C."/>
            <person name="Du C.H."/>
            <person name="Zhou Y.H."/>
            <person name="Cheng J.X."/>
            <person name="Dai P.F."/>
            <person name="Guo W.B."/>
            <person name="Han X.H."/>
            <person name="Huang E.J."/>
            <person name="Li L.F."/>
            <person name="Wei W."/>
            <person name="Gao Y.C."/>
            <person name="Liu J.Z."/>
            <person name="Shao H.Z."/>
            <person name="Wang X."/>
            <person name="Wang C.C."/>
            <person name="Yang T.C."/>
            <person name="Huo Q.B."/>
            <person name="Li W."/>
            <person name="Chen H.Y."/>
            <person name="Chen S.E."/>
            <person name="Zhou L.G."/>
            <person name="Ni X.B."/>
            <person name="Tian J.H."/>
            <person name="Sheng Y."/>
            <person name="Liu T."/>
            <person name="Pan Y.S."/>
            <person name="Xia L.Y."/>
            <person name="Li J."/>
            <person name="Zhao F."/>
            <person name="Cao W.C."/>
        </authorList>
    </citation>
    <scope>NUCLEOTIDE SEQUENCE</scope>
    <source>
        <strain evidence="4">Rmic-2018</strain>
    </source>
</reference>
<evidence type="ECO:0000256" key="2">
    <source>
        <dbReference type="ARBA" id="ARBA00023157"/>
    </source>
</evidence>
<dbReference type="InterPro" id="IPR036084">
    <property type="entry name" value="Ser_inhib-like_sf"/>
</dbReference>
<keyword evidence="5" id="KW-1185">Reference proteome</keyword>
<dbReference type="SUPFAM" id="SSF57567">
    <property type="entry name" value="Serine protease inhibitors"/>
    <property type="match status" value="1"/>
</dbReference>
<comment type="caution">
    <text evidence="4">The sequence shown here is derived from an EMBL/GenBank/DDBJ whole genome shotgun (WGS) entry which is preliminary data.</text>
</comment>
<dbReference type="Proteomes" id="UP000821866">
    <property type="component" value="Chromosome 10"/>
</dbReference>
<evidence type="ECO:0000259" key="3">
    <source>
        <dbReference type="Pfam" id="PF01826"/>
    </source>
</evidence>
<organism evidence="4 5">
    <name type="scientific">Rhipicephalus microplus</name>
    <name type="common">Cattle tick</name>
    <name type="synonym">Boophilus microplus</name>
    <dbReference type="NCBI Taxonomy" id="6941"/>
    <lineage>
        <taxon>Eukaryota</taxon>
        <taxon>Metazoa</taxon>
        <taxon>Ecdysozoa</taxon>
        <taxon>Arthropoda</taxon>
        <taxon>Chelicerata</taxon>
        <taxon>Arachnida</taxon>
        <taxon>Acari</taxon>
        <taxon>Parasitiformes</taxon>
        <taxon>Ixodida</taxon>
        <taxon>Ixodoidea</taxon>
        <taxon>Ixodidae</taxon>
        <taxon>Rhipicephalinae</taxon>
        <taxon>Rhipicephalus</taxon>
        <taxon>Boophilus</taxon>
    </lineage>
</organism>
<dbReference type="VEuPathDB" id="VectorBase:LOC119179492"/>
<evidence type="ECO:0000256" key="1">
    <source>
        <dbReference type="ARBA" id="ARBA00022690"/>
    </source>
</evidence>
<accession>A0A9J6EUM1</accession>
<dbReference type="CDD" id="cd19941">
    <property type="entry name" value="TIL"/>
    <property type="match status" value="1"/>
</dbReference>
<feature type="domain" description="TIL" evidence="3">
    <location>
        <begin position="21"/>
        <end position="77"/>
    </location>
</feature>
<proteinExistence type="predicted"/>
<evidence type="ECO:0000313" key="4">
    <source>
        <dbReference type="EMBL" id="KAH8037887.1"/>
    </source>
</evidence>
<gene>
    <name evidence="4" type="ORF">HPB51_018375</name>
</gene>
<reference evidence="4" key="2">
    <citation type="submission" date="2021-09" db="EMBL/GenBank/DDBJ databases">
        <authorList>
            <person name="Jia N."/>
            <person name="Wang J."/>
            <person name="Shi W."/>
            <person name="Du L."/>
            <person name="Sun Y."/>
            <person name="Zhan W."/>
            <person name="Jiang J."/>
            <person name="Wang Q."/>
            <person name="Zhang B."/>
            <person name="Ji P."/>
            <person name="Sakyi L.B."/>
            <person name="Cui X."/>
            <person name="Yuan T."/>
            <person name="Jiang B."/>
            <person name="Yang W."/>
            <person name="Lam T.T.-Y."/>
            <person name="Chang Q."/>
            <person name="Ding S."/>
            <person name="Wang X."/>
            <person name="Zhu J."/>
            <person name="Ruan X."/>
            <person name="Zhao L."/>
            <person name="Wei J."/>
            <person name="Que T."/>
            <person name="Du C."/>
            <person name="Cheng J."/>
            <person name="Dai P."/>
            <person name="Han X."/>
            <person name="Huang E."/>
            <person name="Gao Y."/>
            <person name="Liu J."/>
            <person name="Shao H."/>
            <person name="Ye R."/>
            <person name="Li L."/>
            <person name="Wei W."/>
            <person name="Wang X."/>
            <person name="Wang C."/>
            <person name="Huo Q."/>
            <person name="Li W."/>
            <person name="Guo W."/>
            <person name="Chen H."/>
            <person name="Chen S."/>
            <person name="Zhou L."/>
            <person name="Zhou L."/>
            <person name="Ni X."/>
            <person name="Tian J."/>
            <person name="Zhou Y."/>
            <person name="Sheng Y."/>
            <person name="Liu T."/>
            <person name="Pan Y."/>
            <person name="Xia L."/>
            <person name="Li J."/>
            <person name="Zhao F."/>
            <person name="Cao W."/>
        </authorList>
    </citation>
    <scope>NUCLEOTIDE SEQUENCE</scope>
    <source>
        <strain evidence="4">Rmic-2018</strain>
        <tissue evidence="4">Larvae</tissue>
    </source>
</reference>
<dbReference type="InterPro" id="IPR002919">
    <property type="entry name" value="TIL_dom"/>
</dbReference>
<dbReference type="Gene3D" id="2.10.25.10">
    <property type="entry name" value="Laminin"/>
    <property type="match status" value="1"/>
</dbReference>
<dbReference type="PANTHER" id="PTHR23259:SF69">
    <property type="entry name" value="GEO11767P1-RELATED"/>
    <property type="match status" value="1"/>
</dbReference>